<dbReference type="EMBL" id="ML120455">
    <property type="protein sequence ID" value="RPA93303.1"/>
    <property type="molecule type" value="Genomic_DNA"/>
</dbReference>
<sequence>MQIILSYHFLLQSGLGLDCIVSPQKRSLSPSLSNRIFSLSYLWLSLRRHQHPPKINLIAAISKFNKQKSNTITFTLPSSLARFSSRASGAVAYRLGGHYKLVTNASISPLFSPHHIPRHCLLQPFVLGSLILL</sequence>
<dbReference type="AlphaFoldDB" id="A0A3N4J4Q8"/>
<reference evidence="1 2" key="1">
    <citation type="journal article" date="2018" name="Nat. Ecol. Evol.">
        <title>Pezizomycetes genomes reveal the molecular basis of ectomycorrhizal truffle lifestyle.</title>
        <authorList>
            <person name="Murat C."/>
            <person name="Payen T."/>
            <person name="Noel B."/>
            <person name="Kuo A."/>
            <person name="Morin E."/>
            <person name="Chen J."/>
            <person name="Kohler A."/>
            <person name="Krizsan K."/>
            <person name="Balestrini R."/>
            <person name="Da Silva C."/>
            <person name="Montanini B."/>
            <person name="Hainaut M."/>
            <person name="Levati E."/>
            <person name="Barry K.W."/>
            <person name="Belfiori B."/>
            <person name="Cichocki N."/>
            <person name="Clum A."/>
            <person name="Dockter R.B."/>
            <person name="Fauchery L."/>
            <person name="Guy J."/>
            <person name="Iotti M."/>
            <person name="Le Tacon F."/>
            <person name="Lindquist E.A."/>
            <person name="Lipzen A."/>
            <person name="Malagnac F."/>
            <person name="Mello A."/>
            <person name="Molinier V."/>
            <person name="Miyauchi S."/>
            <person name="Poulain J."/>
            <person name="Riccioni C."/>
            <person name="Rubini A."/>
            <person name="Sitrit Y."/>
            <person name="Splivallo R."/>
            <person name="Traeger S."/>
            <person name="Wang M."/>
            <person name="Zifcakova L."/>
            <person name="Wipf D."/>
            <person name="Zambonelli A."/>
            <person name="Paolocci F."/>
            <person name="Nowrousian M."/>
            <person name="Ottonello S."/>
            <person name="Baldrian P."/>
            <person name="Spatafora J.W."/>
            <person name="Henrissat B."/>
            <person name="Nagy L.G."/>
            <person name="Aury J.M."/>
            <person name="Wincker P."/>
            <person name="Grigoriev I.V."/>
            <person name="Bonfante P."/>
            <person name="Martin F.M."/>
        </authorList>
    </citation>
    <scope>NUCLEOTIDE SEQUENCE [LARGE SCALE GENOMIC DNA]</scope>
    <source>
        <strain evidence="1 2">120613-1</strain>
    </source>
</reference>
<keyword evidence="2" id="KW-1185">Reference proteome</keyword>
<protein>
    <submittedName>
        <fullName evidence="1">Uncharacterized protein</fullName>
    </submittedName>
</protein>
<organism evidence="1 2">
    <name type="scientific">Choiromyces venosus 120613-1</name>
    <dbReference type="NCBI Taxonomy" id="1336337"/>
    <lineage>
        <taxon>Eukaryota</taxon>
        <taxon>Fungi</taxon>
        <taxon>Dikarya</taxon>
        <taxon>Ascomycota</taxon>
        <taxon>Pezizomycotina</taxon>
        <taxon>Pezizomycetes</taxon>
        <taxon>Pezizales</taxon>
        <taxon>Tuberaceae</taxon>
        <taxon>Choiromyces</taxon>
    </lineage>
</organism>
<name>A0A3N4J4Q8_9PEZI</name>
<accession>A0A3N4J4Q8</accession>
<gene>
    <name evidence="1" type="ORF">L873DRAFT_69935</name>
</gene>
<dbReference type="Proteomes" id="UP000276215">
    <property type="component" value="Unassembled WGS sequence"/>
</dbReference>
<proteinExistence type="predicted"/>
<evidence type="ECO:0000313" key="2">
    <source>
        <dbReference type="Proteomes" id="UP000276215"/>
    </source>
</evidence>
<evidence type="ECO:0000313" key="1">
    <source>
        <dbReference type="EMBL" id="RPA93303.1"/>
    </source>
</evidence>